<evidence type="ECO:0000259" key="1">
    <source>
        <dbReference type="PROSITE" id="PS51725"/>
    </source>
</evidence>
<dbReference type="InterPro" id="IPR011008">
    <property type="entry name" value="Dimeric_a/b-barrel"/>
</dbReference>
<name>A0ABR2Z5T0_9AGAR</name>
<protein>
    <recommendedName>
        <fullName evidence="1">ABM domain-containing protein</fullName>
    </recommendedName>
</protein>
<dbReference type="Gene3D" id="3.30.70.100">
    <property type="match status" value="1"/>
</dbReference>
<keyword evidence="3" id="KW-1185">Reference proteome</keyword>
<proteinExistence type="predicted"/>
<dbReference type="EMBL" id="JBBXMP010001121">
    <property type="protein sequence ID" value="KAL0056650.1"/>
    <property type="molecule type" value="Genomic_DNA"/>
</dbReference>
<dbReference type="Pfam" id="PF03992">
    <property type="entry name" value="ABM"/>
    <property type="match status" value="1"/>
</dbReference>
<comment type="caution">
    <text evidence="2">The sequence shown here is derived from an EMBL/GenBank/DDBJ whole genome shotgun (WGS) entry which is preliminary data.</text>
</comment>
<dbReference type="SUPFAM" id="SSF54909">
    <property type="entry name" value="Dimeric alpha+beta barrel"/>
    <property type="match status" value="1"/>
</dbReference>
<dbReference type="InterPro" id="IPR007138">
    <property type="entry name" value="ABM_dom"/>
</dbReference>
<evidence type="ECO:0000313" key="2">
    <source>
        <dbReference type="EMBL" id="KAL0056650.1"/>
    </source>
</evidence>
<sequence length="83" mass="9540">DEFERHVLAISKVANSDKEPGTLMYRLTRGFGPDDSNTFTVLEEYVNKAAFEHHQTSEPYKALVASDYPQYAKTVIAFRQERL</sequence>
<feature type="domain" description="ABM" evidence="1">
    <location>
        <begin position="1"/>
        <end position="79"/>
    </location>
</feature>
<accession>A0ABR2Z5T0</accession>
<gene>
    <name evidence="2" type="ORF">AAF712_016743</name>
</gene>
<dbReference type="Proteomes" id="UP001437256">
    <property type="component" value="Unassembled WGS sequence"/>
</dbReference>
<organism evidence="2 3">
    <name type="scientific">Marasmius tenuissimus</name>
    <dbReference type="NCBI Taxonomy" id="585030"/>
    <lineage>
        <taxon>Eukaryota</taxon>
        <taxon>Fungi</taxon>
        <taxon>Dikarya</taxon>
        <taxon>Basidiomycota</taxon>
        <taxon>Agaricomycotina</taxon>
        <taxon>Agaricomycetes</taxon>
        <taxon>Agaricomycetidae</taxon>
        <taxon>Agaricales</taxon>
        <taxon>Marasmiineae</taxon>
        <taxon>Marasmiaceae</taxon>
        <taxon>Marasmius</taxon>
    </lineage>
</organism>
<dbReference type="PROSITE" id="PS51725">
    <property type="entry name" value="ABM"/>
    <property type="match status" value="1"/>
</dbReference>
<feature type="non-terminal residue" evidence="2">
    <location>
        <position position="1"/>
    </location>
</feature>
<reference evidence="2 3" key="1">
    <citation type="submission" date="2024-05" db="EMBL/GenBank/DDBJ databases">
        <title>A draft genome resource for the thread blight pathogen Marasmius tenuissimus strain MS-2.</title>
        <authorList>
            <person name="Yulfo-Soto G.E."/>
            <person name="Baruah I.K."/>
            <person name="Amoako-Attah I."/>
            <person name="Bukari Y."/>
            <person name="Meinhardt L.W."/>
            <person name="Bailey B.A."/>
            <person name="Cohen S.P."/>
        </authorList>
    </citation>
    <scope>NUCLEOTIDE SEQUENCE [LARGE SCALE GENOMIC DNA]</scope>
    <source>
        <strain evidence="2 3">MS-2</strain>
    </source>
</reference>
<evidence type="ECO:0000313" key="3">
    <source>
        <dbReference type="Proteomes" id="UP001437256"/>
    </source>
</evidence>